<dbReference type="SUPFAM" id="SSF57756">
    <property type="entry name" value="Retrovirus zinc finger-like domains"/>
    <property type="match status" value="1"/>
</dbReference>
<evidence type="ECO:0000256" key="2">
    <source>
        <dbReference type="SAM" id="MobiDB-lite"/>
    </source>
</evidence>
<comment type="caution">
    <text evidence="4">The sequence shown here is derived from an EMBL/GenBank/DDBJ whole genome shotgun (WGS) entry which is preliminary data.</text>
</comment>
<keyword evidence="5" id="KW-1185">Reference proteome</keyword>
<dbReference type="InterPro" id="IPR036875">
    <property type="entry name" value="Znf_CCHC_sf"/>
</dbReference>
<dbReference type="GO" id="GO:0003676">
    <property type="term" value="F:nucleic acid binding"/>
    <property type="evidence" value="ECO:0007669"/>
    <property type="project" value="InterPro"/>
</dbReference>
<sequence>MTSHHVEETWRTFRELPWMLSRAVFPLFVGDDYAEAFLDWEMKVDQVLVCFDYDDYKKVKMVTYKFTRYVLVWWSQFCMEIREGRMKHADMWADLSILCKDLYNKLQCMYQGSKSIEEYHKDMEVTLLMANVLKSNEETMTHFLHRPNKDIQDVVELYHYTSMDDLVHQVIQIKAQQKRHLTLKKTYPNGPNNWRGKENEKERPRKDKSPKKESFLPEGRREERTLPSPAPMSKNSNIKCFKCFDKGHIASQCANKMSMIL</sequence>
<dbReference type="InterPro" id="IPR001878">
    <property type="entry name" value="Znf_CCHC"/>
</dbReference>
<dbReference type="EMBL" id="QJKJ01011374">
    <property type="protein sequence ID" value="RDX71334.1"/>
    <property type="molecule type" value="Genomic_DNA"/>
</dbReference>
<name>A0A371EZC8_MUCPR</name>
<evidence type="ECO:0000313" key="4">
    <source>
        <dbReference type="EMBL" id="RDX71334.1"/>
    </source>
</evidence>
<feature type="domain" description="CCHC-type" evidence="3">
    <location>
        <begin position="239"/>
        <end position="253"/>
    </location>
</feature>
<accession>A0A371EZC8</accession>
<dbReference type="GO" id="GO:0008270">
    <property type="term" value="F:zinc ion binding"/>
    <property type="evidence" value="ECO:0007669"/>
    <property type="project" value="UniProtKB-KW"/>
</dbReference>
<protein>
    <recommendedName>
        <fullName evidence="3">CCHC-type domain-containing protein</fullName>
    </recommendedName>
</protein>
<dbReference type="OrthoDB" id="695705at2759"/>
<evidence type="ECO:0000313" key="5">
    <source>
        <dbReference type="Proteomes" id="UP000257109"/>
    </source>
</evidence>
<evidence type="ECO:0000256" key="1">
    <source>
        <dbReference type="PROSITE-ProRule" id="PRU00047"/>
    </source>
</evidence>
<keyword evidence="1" id="KW-0479">Metal-binding</keyword>
<dbReference type="PANTHER" id="PTHR35046:SF9">
    <property type="entry name" value="RNA-DIRECTED DNA POLYMERASE"/>
    <property type="match status" value="1"/>
</dbReference>
<proteinExistence type="predicted"/>
<dbReference type="PANTHER" id="PTHR35046">
    <property type="entry name" value="ZINC KNUCKLE (CCHC-TYPE) FAMILY PROTEIN"/>
    <property type="match status" value="1"/>
</dbReference>
<feature type="region of interest" description="Disordered" evidence="2">
    <location>
        <begin position="182"/>
        <end position="232"/>
    </location>
</feature>
<dbReference type="Proteomes" id="UP000257109">
    <property type="component" value="Unassembled WGS sequence"/>
</dbReference>
<feature type="compositionally biased region" description="Basic and acidic residues" evidence="2">
    <location>
        <begin position="195"/>
        <end position="225"/>
    </location>
</feature>
<keyword evidence="1" id="KW-0863">Zinc-finger</keyword>
<reference evidence="4" key="1">
    <citation type="submission" date="2018-05" db="EMBL/GenBank/DDBJ databases">
        <title>Draft genome of Mucuna pruriens seed.</title>
        <authorList>
            <person name="Nnadi N.E."/>
            <person name="Vos R."/>
            <person name="Hasami M.H."/>
            <person name="Devisetty U.K."/>
            <person name="Aguiy J.C."/>
        </authorList>
    </citation>
    <scope>NUCLEOTIDE SEQUENCE [LARGE SCALE GENOMIC DNA]</scope>
    <source>
        <strain evidence="4">JCA_2017</strain>
    </source>
</reference>
<dbReference type="AlphaFoldDB" id="A0A371EZC8"/>
<evidence type="ECO:0000259" key="3">
    <source>
        <dbReference type="PROSITE" id="PS50158"/>
    </source>
</evidence>
<dbReference type="PROSITE" id="PS50158">
    <property type="entry name" value="ZF_CCHC"/>
    <property type="match status" value="1"/>
</dbReference>
<keyword evidence="1" id="KW-0862">Zinc</keyword>
<feature type="non-terminal residue" evidence="4">
    <location>
        <position position="1"/>
    </location>
</feature>
<gene>
    <name evidence="4" type="ORF">CR513_49333</name>
</gene>
<organism evidence="4 5">
    <name type="scientific">Mucuna pruriens</name>
    <name type="common">Velvet bean</name>
    <name type="synonym">Dolichos pruriens</name>
    <dbReference type="NCBI Taxonomy" id="157652"/>
    <lineage>
        <taxon>Eukaryota</taxon>
        <taxon>Viridiplantae</taxon>
        <taxon>Streptophyta</taxon>
        <taxon>Embryophyta</taxon>
        <taxon>Tracheophyta</taxon>
        <taxon>Spermatophyta</taxon>
        <taxon>Magnoliopsida</taxon>
        <taxon>eudicotyledons</taxon>
        <taxon>Gunneridae</taxon>
        <taxon>Pentapetalae</taxon>
        <taxon>rosids</taxon>
        <taxon>fabids</taxon>
        <taxon>Fabales</taxon>
        <taxon>Fabaceae</taxon>
        <taxon>Papilionoideae</taxon>
        <taxon>50 kb inversion clade</taxon>
        <taxon>NPAAA clade</taxon>
        <taxon>indigoferoid/millettioid clade</taxon>
        <taxon>Phaseoleae</taxon>
        <taxon>Mucuna</taxon>
    </lineage>
</organism>